<feature type="compositionally biased region" description="Polar residues" evidence="1">
    <location>
        <begin position="13"/>
        <end position="27"/>
    </location>
</feature>
<feature type="region of interest" description="Disordered" evidence="1">
    <location>
        <begin position="13"/>
        <end position="45"/>
    </location>
</feature>
<reference evidence="2 3" key="1">
    <citation type="submission" date="2024-06" db="EMBL/GenBank/DDBJ databases">
        <title>The Natural Products Discovery Center: Release of the First 8490 Sequenced Strains for Exploring Actinobacteria Biosynthetic Diversity.</title>
        <authorList>
            <person name="Kalkreuter E."/>
            <person name="Kautsar S.A."/>
            <person name="Yang D."/>
            <person name="Bader C.D."/>
            <person name="Teijaro C.N."/>
            <person name="Fluegel L."/>
            <person name="Davis C.M."/>
            <person name="Simpson J.R."/>
            <person name="Lauterbach L."/>
            <person name="Steele A.D."/>
            <person name="Gui C."/>
            <person name="Meng S."/>
            <person name="Li G."/>
            <person name="Viehrig K."/>
            <person name="Ye F."/>
            <person name="Su P."/>
            <person name="Kiefer A.F."/>
            <person name="Nichols A."/>
            <person name="Cepeda A.J."/>
            <person name="Yan W."/>
            <person name="Fan B."/>
            <person name="Jiang Y."/>
            <person name="Adhikari A."/>
            <person name="Zheng C.-J."/>
            <person name="Schuster L."/>
            <person name="Cowan T.M."/>
            <person name="Smanski M.J."/>
            <person name="Chevrette M.G."/>
            <person name="De Carvalho L.P.S."/>
            <person name="Shen B."/>
        </authorList>
    </citation>
    <scope>NUCLEOTIDE SEQUENCE [LARGE SCALE GENOMIC DNA]</scope>
    <source>
        <strain evidence="2 3">NPDC033843</strain>
    </source>
</reference>
<sequence length="154" mass="17027">MRALFILDAPASMSGTRSPRRATTSPAICSASAATSESPPASRSLSLTTPGATVICCQFIFKPGTYDDDFHRLDQEIDEYARSLPGFDRVEKWVAPEGDMVNAIYYFADPESVAQLGRFPQHREAKGQVQRWYDGYRIVVSDIRATYGDGRLPA</sequence>
<dbReference type="RefSeq" id="WP_361708484.1">
    <property type="nucleotide sequence ID" value="NZ_JBEZVE010000028.1"/>
</dbReference>
<dbReference type="Proteomes" id="UP001550739">
    <property type="component" value="Unassembled WGS sequence"/>
</dbReference>
<name>A0ABV2ZV46_9ACTN</name>
<protein>
    <recommendedName>
        <fullName evidence="4">Antibiotic biosynthesis monooxygenase</fullName>
    </recommendedName>
</protein>
<keyword evidence="3" id="KW-1185">Reference proteome</keyword>
<evidence type="ECO:0000313" key="3">
    <source>
        <dbReference type="Proteomes" id="UP001550739"/>
    </source>
</evidence>
<dbReference type="EMBL" id="JBEZVE010000028">
    <property type="protein sequence ID" value="MEU3786448.1"/>
    <property type="molecule type" value="Genomic_DNA"/>
</dbReference>
<evidence type="ECO:0000313" key="2">
    <source>
        <dbReference type="EMBL" id="MEU3786448.1"/>
    </source>
</evidence>
<feature type="compositionally biased region" description="Low complexity" evidence="1">
    <location>
        <begin position="30"/>
        <end position="44"/>
    </location>
</feature>
<evidence type="ECO:0000256" key="1">
    <source>
        <dbReference type="SAM" id="MobiDB-lite"/>
    </source>
</evidence>
<dbReference type="SUPFAM" id="SSF54909">
    <property type="entry name" value="Dimeric alpha+beta barrel"/>
    <property type="match status" value="1"/>
</dbReference>
<dbReference type="InterPro" id="IPR011008">
    <property type="entry name" value="Dimeric_a/b-barrel"/>
</dbReference>
<organism evidence="2 3">
    <name type="scientific">Streptomyces sp. 900129855</name>
    <dbReference type="NCBI Taxonomy" id="3155129"/>
    <lineage>
        <taxon>Bacteria</taxon>
        <taxon>Bacillati</taxon>
        <taxon>Actinomycetota</taxon>
        <taxon>Actinomycetes</taxon>
        <taxon>Kitasatosporales</taxon>
        <taxon>Streptomycetaceae</taxon>
        <taxon>Streptomyces</taxon>
    </lineage>
</organism>
<accession>A0ABV2ZV46</accession>
<gene>
    <name evidence="2" type="ORF">AB0E89_38950</name>
</gene>
<comment type="caution">
    <text evidence="2">The sequence shown here is derived from an EMBL/GenBank/DDBJ whole genome shotgun (WGS) entry which is preliminary data.</text>
</comment>
<proteinExistence type="predicted"/>
<evidence type="ECO:0008006" key="4">
    <source>
        <dbReference type="Google" id="ProtNLM"/>
    </source>
</evidence>
<dbReference type="Gene3D" id="3.30.70.100">
    <property type="match status" value="1"/>
</dbReference>